<accession>A0A0D6LZX6</accession>
<evidence type="ECO:0000256" key="6">
    <source>
        <dbReference type="ARBA" id="ARBA00022840"/>
    </source>
</evidence>
<dbReference type="EMBL" id="KE124892">
    <property type="protein sequence ID" value="EPB75661.1"/>
    <property type="molecule type" value="Genomic_DNA"/>
</dbReference>
<evidence type="ECO:0000256" key="1">
    <source>
        <dbReference type="ARBA" id="ARBA00006692"/>
    </source>
</evidence>
<organism evidence="8 9">
    <name type="scientific">Ancylostoma ceylanicum</name>
    <dbReference type="NCBI Taxonomy" id="53326"/>
    <lineage>
        <taxon>Eukaryota</taxon>
        <taxon>Metazoa</taxon>
        <taxon>Ecdysozoa</taxon>
        <taxon>Nematoda</taxon>
        <taxon>Chromadorea</taxon>
        <taxon>Rhabditida</taxon>
        <taxon>Rhabditina</taxon>
        <taxon>Rhabditomorpha</taxon>
        <taxon>Strongyloidea</taxon>
        <taxon>Ancylostomatidae</taxon>
        <taxon>Ancylostomatinae</taxon>
        <taxon>Ancylostoma</taxon>
    </lineage>
</organism>
<keyword evidence="3" id="KW-0808">Transferase</keyword>
<keyword evidence="4" id="KW-0547">Nucleotide-binding</keyword>
<comment type="similarity">
    <text evidence="1">Belongs to the protein kinase superfamily. CAMK Ser/Thr protein kinase family.</text>
</comment>
<sequence length="208" mass="23322">MISSHYVRQLLQALDSLHDVGIIHRDIRPHNIVLASRDNSAPLKLCGFGVAVKKTDSKEKISGGRVGVSQFMAPEVIAAEEYGTAVDIWSSGVVLYLLLSGKLPFAGSADQVYNDVKSGRYMLTGASWSKISEQARNLVSRMLTVDDGERITAKEALQHEWIQCRETVAPRKHLQEVVDNLRRYNQRRELKEDDIPRASFVMKTLKDS</sequence>
<evidence type="ECO:0000256" key="2">
    <source>
        <dbReference type="ARBA" id="ARBA00022527"/>
    </source>
</evidence>
<dbReference type="InterPro" id="IPR050205">
    <property type="entry name" value="CDPK_Ser/Thr_kinases"/>
</dbReference>
<evidence type="ECO:0000256" key="5">
    <source>
        <dbReference type="ARBA" id="ARBA00022777"/>
    </source>
</evidence>
<reference evidence="8 9" key="1">
    <citation type="submission" date="2013-05" db="EMBL/GenBank/DDBJ databases">
        <title>Draft genome of the parasitic nematode Anyclostoma ceylanicum.</title>
        <authorList>
            <person name="Mitreva M."/>
        </authorList>
    </citation>
    <scope>NUCLEOTIDE SEQUENCE [LARGE SCALE GENOMIC DNA]</scope>
</reference>
<dbReference type="Pfam" id="PF00069">
    <property type="entry name" value="Pkinase"/>
    <property type="match status" value="1"/>
</dbReference>
<dbReference type="PROSITE" id="PS00109">
    <property type="entry name" value="PROTEIN_KINASE_TYR"/>
    <property type="match status" value="1"/>
</dbReference>
<keyword evidence="6" id="KW-0067">ATP-binding</keyword>
<dbReference type="SMART" id="SM00220">
    <property type="entry name" value="S_TKc"/>
    <property type="match status" value="1"/>
</dbReference>
<gene>
    <name evidence="8" type="ORF">ANCCEY_05252</name>
</gene>
<evidence type="ECO:0000259" key="7">
    <source>
        <dbReference type="PROSITE" id="PS50011"/>
    </source>
</evidence>
<dbReference type="GO" id="GO:0004674">
    <property type="term" value="F:protein serine/threonine kinase activity"/>
    <property type="evidence" value="ECO:0007669"/>
    <property type="project" value="UniProtKB-KW"/>
</dbReference>
<feature type="domain" description="Protein kinase" evidence="7">
    <location>
        <begin position="1"/>
        <end position="162"/>
    </location>
</feature>
<evidence type="ECO:0000313" key="8">
    <source>
        <dbReference type="EMBL" id="EPB75661.1"/>
    </source>
</evidence>
<keyword evidence="2" id="KW-0723">Serine/threonine-protein kinase</keyword>
<dbReference type="PROSITE" id="PS50011">
    <property type="entry name" value="PROTEIN_KINASE_DOM"/>
    <property type="match status" value="1"/>
</dbReference>
<protein>
    <recommendedName>
        <fullName evidence="7">Protein kinase domain-containing protein</fullName>
    </recommendedName>
</protein>
<evidence type="ECO:0000256" key="3">
    <source>
        <dbReference type="ARBA" id="ARBA00022679"/>
    </source>
</evidence>
<dbReference type="InterPro" id="IPR008266">
    <property type="entry name" value="Tyr_kinase_AS"/>
</dbReference>
<proteinExistence type="inferred from homology"/>
<dbReference type="GO" id="GO:0005524">
    <property type="term" value="F:ATP binding"/>
    <property type="evidence" value="ECO:0007669"/>
    <property type="project" value="UniProtKB-KW"/>
</dbReference>
<dbReference type="Gene3D" id="1.10.510.10">
    <property type="entry name" value="Transferase(Phosphotransferase) domain 1"/>
    <property type="match status" value="1"/>
</dbReference>
<dbReference type="InterPro" id="IPR000719">
    <property type="entry name" value="Prot_kinase_dom"/>
</dbReference>
<keyword evidence="5" id="KW-0418">Kinase</keyword>
<name>A0A0D6LZX6_9BILA</name>
<dbReference type="Proteomes" id="UP000054495">
    <property type="component" value="Unassembled WGS sequence"/>
</dbReference>
<dbReference type="InterPro" id="IPR011009">
    <property type="entry name" value="Kinase-like_dom_sf"/>
</dbReference>
<dbReference type="SUPFAM" id="SSF56112">
    <property type="entry name" value="Protein kinase-like (PK-like)"/>
    <property type="match status" value="1"/>
</dbReference>
<evidence type="ECO:0000256" key="4">
    <source>
        <dbReference type="ARBA" id="ARBA00022741"/>
    </source>
</evidence>
<dbReference type="PANTHER" id="PTHR24349">
    <property type="entry name" value="SERINE/THREONINE-PROTEIN KINASE"/>
    <property type="match status" value="1"/>
</dbReference>
<dbReference type="AlphaFoldDB" id="A0A0D6LZX6"/>
<keyword evidence="9" id="KW-1185">Reference proteome</keyword>
<evidence type="ECO:0000313" key="9">
    <source>
        <dbReference type="Proteomes" id="UP000054495"/>
    </source>
</evidence>